<sequence length="272" mass="29364">MTDLLRSVGLSRYELNARLKPALLALLPTAGVALFWYPGAWSTVGSIVAAGSACGVLYAIAQLARNRGRAVERGLKREVGRDHSARLLTHADDTLLAETKARYHAYLRSHDKVLSTADEERAGPEVAFCRARSAVDWLLEHTRTGGGAALLLDENISYGFQRNLLGLKPFGIGLSAIAIVVHVLLLSLATPGEERFWVGVAVCIPLAALLFWWVFFVTKGAVAEASLAYAQRLLANCEPAVTTPRPRRISSGSSKSAPPPAMPRQREVASEP</sequence>
<dbReference type="EMBL" id="BJZU01000138">
    <property type="protein sequence ID" value="GEP07162.1"/>
    <property type="molecule type" value="Genomic_DNA"/>
</dbReference>
<dbReference type="OrthoDB" id="2083198at2"/>
<keyword evidence="2" id="KW-0472">Membrane</keyword>
<reference evidence="4" key="1">
    <citation type="journal article" date="2014" name="Int. J. Syst. Evol. Microbiol.">
        <title>Complete genome of a new Firmicutes species belonging to the dominant human colonic microbiota ('Ruminococcus bicirculans') reveals two chromosomes and a selective capacity to utilize plant glucans.</title>
        <authorList>
            <consortium name="NISC Comparative Sequencing Program"/>
            <person name="Wegmann U."/>
            <person name="Louis P."/>
            <person name="Goesmann A."/>
            <person name="Henrissat B."/>
            <person name="Duncan S.H."/>
            <person name="Flint H.J."/>
        </authorList>
    </citation>
    <scope>NUCLEOTIDE SEQUENCE</scope>
    <source>
        <strain evidence="4">NBRC 107715</strain>
    </source>
</reference>
<feature type="transmembrane region" description="Helical" evidence="2">
    <location>
        <begin position="196"/>
        <end position="217"/>
    </location>
</feature>
<evidence type="ECO:0000313" key="3">
    <source>
        <dbReference type="EMBL" id="GEP07162.1"/>
    </source>
</evidence>
<dbReference type="RefSeq" id="WP_147028646.1">
    <property type="nucleotide sequence ID" value="NZ_BJZU01000138.1"/>
</dbReference>
<reference evidence="6" key="2">
    <citation type="journal article" date="2019" name="Int. J. Syst. Evol. Microbiol.">
        <title>The Global Catalogue of Microorganisms (GCM) 10K type strain sequencing project: providing services to taxonomists for standard genome sequencing and annotation.</title>
        <authorList>
            <consortium name="The Broad Institute Genomics Platform"/>
            <consortium name="The Broad Institute Genome Sequencing Center for Infectious Disease"/>
            <person name="Wu L."/>
            <person name="Ma J."/>
        </authorList>
    </citation>
    <scope>NUCLEOTIDE SEQUENCE [LARGE SCALE GENOMIC DNA]</scope>
    <source>
        <strain evidence="6">NBRC 107715</strain>
    </source>
</reference>
<name>A0A512JB28_9HYPH</name>
<evidence type="ECO:0000256" key="2">
    <source>
        <dbReference type="SAM" id="Phobius"/>
    </source>
</evidence>
<gene>
    <name evidence="4" type="ORF">GCM10007888_28060</name>
    <name evidence="3" type="ORF">MOX02_52000</name>
</gene>
<evidence type="ECO:0000313" key="6">
    <source>
        <dbReference type="Proteomes" id="UP001156856"/>
    </source>
</evidence>
<dbReference type="AlphaFoldDB" id="A0A512JB28"/>
<feature type="region of interest" description="Disordered" evidence="1">
    <location>
        <begin position="242"/>
        <end position="272"/>
    </location>
</feature>
<accession>A0A512JB28</accession>
<comment type="caution">
    <text evidence="3">The sequence shown here is derived from an EMBL/GenBank/DDBJ whole genome shotgun (WGS) entry which is preliminary data.</text>
</comment>
<feature type="transmembrane region" description="Helical" evidence="2">
    <location>
        <begin position="21"/>
        <end position="38"/>
    </location>
</feature>
<dbReference type="Proteomes" id="UP001156856">
    <property type="component" value="Unassembled WGS sequence"/>
</dbReference>
<reference evidence="4" key="4">
    <citation type="submission" date="2023-01" db="EMBL/GenBank/DDBJ databases">
        <title>Draft genome sequence of Methylobacterium oxalidis strain NBRC 107715.</title>
        <authorList>
            <person name="Sun Q."/>
            <person name="Mori K."/>
        </authorList>
    </citation>
    <scope>NUCLEOTIDE SEQUENCE</scope>
    <source>
        <strain evidence="4">NBRC 107715</strain>
    </source>
</reference>
<evidence type="ECO:0000256" key="1">
    <source>
        <dbReference type="SAM" id="MobiDB-lite"/>
    </source>
</evidence>
<proteinExistence type="predicted"/>
<evidence type="ECO:0000313" key="5">
    <source>
        <dbReference type="Proteomes" id="UP000321960"/>
    </source>
</evidence>
<keyword evidence="2" id="KW-0812">Transmembrane</keyword>
<protein>
    <submittedName>
        <fullName evidence="3">Uncharacterized protein</fullName>
    </submittedName>
</protein>
<reference evidence="3 5" key="3">
    <citation type="submission" date="2019-07" db="EMBL/GenBank/DDBJ databases">
        <title>Whole genome shotgun sequence of Methylobacterium oxalidis NBRC 107715.</title>
        <authorList>
            <person name="Hosoyama A."/>
            <person name="Uohara A."/>
            <person name="Ohji S."/>
            <person name="Ichikawa N."/>
        </authorList>
    </citation>
    <scope>NUCLEOTIDE SEQUENCE [LARGE SCALE GENOMIC DNA]</scope>
    <source>
        <strain evidence="3 5">NBRC 107715</strain>
    </source>
</reference>
<feature type="transmembrane region" description="Helical" evidence="2">
    <location>
        <begin position="44"/>
        <end position="64"/>
    </location>
</feature>
<keyword evidence="2" id="KW-1133">Transmembrane helix</keyword>
<organism evidence="3 5">
    <name type="scientific">Methylobacterium oxalidis</name>
    <dbReference type="NCBI Taxonomy" id="944322"/>
    <lineage>
        <taxon>Bacteria</taxon>
        <taxon>Pseudomonadati</taxon>
        <taxon>Pseudomonadota</taxon>
        <taxon>Alphaproteobacteria</taxon>
        <taxon>Hyphomicrobiales</taxon>
        <taxon>Methylobacteriaceae</taxon>
        <taxon>Methylobacterium</taxon>
    </lineage>
</organism>
<feature type="transmembrane region" description="Helical" evidence="2">
    <location>
        <begin position="170"/>
        <end position="190"/>
    </location>
</feature>
<dbReference type="EMBL" id="BSPK01000036">
    <property type="protein sequence ID" value="GLS64425.1"/>
    <property type="molecule type" value="Genomic_DNA"/>
</dbReference>
<evidence type="ECO:0000313" key="4">
    <source>
        <dbReference type="EMBL" id="GLS64425.1"/>
    </source>
</evidence>
<keyword evidence="6" id="KW-1185">Reference proteome</keyword>
<dbReference type="Proteomes" id="UP000321960">
    <property type="component" value="Unassembled WGS sequence"/>
</dbReference>